<comment type="pathway">
    <text evidence="12">Carbohydrate metabolism; D-ribose degradation; D-ribose 5-phosphate from beta-D-ribopyranose: step 2/2.</text>
</comment>
<evidence type="ECO:0000256" key="4">
    <source>
        <dbReference type="ARBA" id="ARBA00022679"/>
    </source>
</evidence>
<comment type="similarity">
    <text evidence="12">Belongs to the carbohydrate kinase PfkB family. Ribokinase subfamily.</text>
</comment>
<dbReference type="GO" id="GO:0046872">
    <property type="term" value="F:metal ion binding"/>
    <property type="evidence" value="ECO:0007669"/>
    <property type="project" value="UniProtKB-KW"/>
</dbReference>
<dbReference type="InterPro" id="IPR002173">
    <property type="entry name" value="Carboh/pur_kinase_PfkB_CS"/>
</dbReference>
<feature type="binding site" evidence="12">
    <location>
        <position position="139"/>
    </location>
    <ligand>
        <name>substrate</name>
    </ligand>
</feature>
<keyword evidence="5 12" id="KW-0479">Metal-binding</keyword>
<evidence type="ECO:0000256" key="5">
    <source>
        <dbReference type="ARBA" id="ARBA00022723"/>
    </source>
</evidence>
<keyword evidence="8 12" id="KW-0067">ATP-binding</keyword>
<feature type="binding site" evidence="12">
    <location>
        <position position="242"/>
    </location>
    <ligand>
        <name>K(+)</name>
        <dbReference type="ChEBI" id="CHEBI:29103"/>
    </ligand>
</feature>
<keyword evidence="12" id="KW-0963">Cytoplasm</keyword>
<feature type="binding site" evidence="12">
    <location>
        <begin position="215"/>
        <end position="220"/>
    </location>
    <ligand>
        <name>ATP</name>
        <dbReference type="ChEBI" id="CHEBI:30616"/>
    </ligand>
</feature>
<dbReference type="Gene3D" id="3.40.1190.20">
    <property type="match status" value="1"/>
</dbReference>
<comment type="similarity">
    <text evidence="1">Belongs to the carbohydrate kinase pfkB family.</text>
</comment>
<comment type="cofactor">
    <cofactor evidence="12">
        <name>Mg(2+)</name>
        <dbReference type="ChEBI" id="CHEBI:18420"/>
    </cofactor>
    <text evidence="12">Requires a divalent cation, most likely magnesium in vivo, as an electrophilic catalyst to aid phosphoryl group transfer. It is the chelate of the metal and the nucleotide that is the actual substrate.</text>
</comment>
<keyword evidence="9 12" id="KW-0460">Magnesium</keyword>
<evidence type="ECO:0000256" key="2">
    <source>
        <dbReference type="ARBA" id="ARBA00012035"/>
    </source>
</evidence>
<sequence>MTAAGRVIVFGSLNADITFEVHRLPQAGETVVAGGVRRASGGKGGNQAYAAARTSTRPVLMAGAVGDDEAGVSLRDDLSTAGVDIGLVRVVEGVSGMAMIAVDEEGHNVIVVAPGANHVWPEVPALPLEADDVIVLQLEVPLDVAAQVARQAVAHGARVVLNAAPVTPGADGLLADVDVLVVNEVEATDLLALSTIDAEAVAAAARERALAVVVTLGSDGALVADAEGRVTRVPSFPADAIDTVGAGDAFVGAFAAALAGGADLVAAARRGAAAGSLTVTVRGARHPGLHPLLVDDLLDSQPDSPGRTMS</sequence>
<comment type="caution">
    <text evidence="12">Lacks conserved residue(s) required for the propagation of feature annotation.</text>
</comment>
<evidence type="ECO:0000313" key="15">
    <source>
        <dbReference type="Proteomes" id="UP001213972"/>
    </source>
</evidence>
<dbReference type="AlphaFoldDB" id="A0AAJ5W0L9"/>
<dbReference type="PANTHER" id="PTHR10584">
    <property type="entry name" value="SUGAR KINASE"/>
    <property type="match status" value="1"/>
</dbReference>
<dbReference type="PRINTS" id="PR00990">
    <property type="entry name" value="RIBOKINASE"/>
</dbReference>
<feature type="binding site" evidence="12">
    <location>
        <begin position="42"/>
        <end position="46"/>
    </location>
    <ligand>
        <name>substrate</name>
    </ligand>
</feature>
<evidence type="ECO:0000256" key="12">
    <source>
        <dbReference type="HAMAP-Rule" id="MF_01987"/>
    </source>
</evidence>
<comment type="activity regulation">
    <text evidence="12">Activated by a monovalent cation that binds near, but not in, the active site. The most likely occupant of the site in vivo is potassium. Ion binding induces a conformational change that may alter substrate affinity.</text>
</comment>
<evidence type="ECO:0000256" key="7">
    <source>
        <dbReference type="ARBA" id="ARBA00022777"/>
    </source>
</evidence>
<dbReference type="InterPro" id="IPR029056">
    <property type="entry name" value="Ribokinase-like"/>
</dbReference>
<comment type="catalytic activity">
    <reaction evidence="12">
        <text>D-ribose + ATP = D-ribose 5-phosphate + ADP + H(+)</text>
        <dbReference type="Rhea" id="RHEA:13697"/>
        <dbReference type="ChEBI" id="CHEBI:15378"/>
        <dbReference type="ChEBI" id="CHEBI:30616"/>
        <dbReference type="ChEBI" id="CHEBI:47013"/>
        <dbReference type="ChEBI" id="CHEBI:78346"/>
        <dbReference type="ChEBI" id="CHEBI:456216"/>
        <dbReference type="EC" id="2.7.1.15"/>
    </reaction>
</comment>
<keyword evidence="7 12" id="KW-0418">Kinase</keyword>
<evidence type="ECO:0000259" key="13">
    <source>
        <dbReference type="Pfam" id="PF00294"/>
    </source>
</evidence>
<reference evidence="14" key="1">
    <citation type="submission" date="2023-03" db="EMBL/GenBank/DDBJ databases">
        <title>Andean soil-derived lignocellulolytic bacterial consortium as a source of novel taxa and putative plastic-active enzymes.</title>
        <authorList>
            <person name="Diaz-Garcia L."/>
            <person name="Chuvochina M."/>
            <person name="Feuerriegel G."/>
            <person name="Bunk B."/>
            <person name="Sproer C."/>
            <person name="Streit W.R."/>
            <person name="Rodriguez L.M."/>
            <person name="Overmann J."/>
            <person name="Jimenez D.J."/>
        </authorList>
    </citation>
    <scope>NUCLEOTIDE SEQUENCE</scope>
    <source>
        <strain evidence="14">MAG 4610</strain>
    </source>
</reference>
<dbReference type="GO" id="GO:0005829">
    <property type="term" value="C:cytosol"/>
    <property type="evidence" value="ECO:0007669"/>
    <property type="project" value="TreeGrafter"/>
</dbReference>
<dbReference type="EC" id="2.7.1.15" evidence="2 12"/>
<feature type="active site" description="Proton acceptor" evidence="12">
    <location>
        <position position="248"/>
    </location>
</feature>
<keyword evidence="4 12" id="KW-0808">Transferase</keyword>
<feature type="domain" description="Carbohydrate kinase PfkB" evidence="13">
    <location>
        <begin position="6"/>
        <end position="287"/>
    </location>
</feature>
<dbReference type="HAMAP" id="MF_01987">
    <property type="entry name" value="Ribokinase"/>
    <property type="match status" value="1"/>
</dbReference>
<keyword evidence="10 12" id="KW-0630">Potassium</keyword>
<dbReference type="PANTHER" id="PTHR10584:SF166">
    <property type="entry name" value="RIBOKINASE"/>
    <property type="match status" value="1"/>
</dbReference>
<dbReference type="GO" id="GO:0004747">
    <property type="term" value="F:ribokinase activity"/>
    <property type="evidence" value="ECO:0007669"/>
    <property type="project" value="UniProtKB-UniRule"/>
</dbReference>
<dbReference type="Pfam" id="PF00294">
    <property type="entry name" value="PfkB"/>
    <property type="match status" value="1"/>
</dbReference>
<feature type="binding site" evidence="12">
    <location>
        <position position="248"/>
    </location>
    <ligand>
        <name>substrate</name>
    </ligand>
</feature>
<feature type="binding site" evidence="12">
    <location>
        <position position="281"/>
    </location>
    <ligand>
        <name>K(+)</name>
        <dbReference type="ChEBI" id="CHEBI:29103"/>
    </ligand>
</feature>
<evidence type="ECO:0000256" key="9">
    <source>
        <dbReference type="ARBA" id="ARBA00022842"/>
    </source>
</evidence>
<evidence type="ECO:0000256" key="6">
    <source>
        <dbReference type="ARBA" id="ARBA00022741"/>
    </source>
</evidence>
<feature type="binding site" evidence="12">
    <location>
        <begin position="14"/>
        <end position="16"/>
    </location>
    <ligand>
        <name>substrate</name>
    </ligand>
</feature>
<feature type="binding site" evidence="12">
    <location>
        <position position="278"/>
    </location>
    <ligand>
        <name>K(+)</name>
        <dbReference type="ChEBI" id="CHEBI:29103"/>
    </ligand>
</feature>
<accession>A0AAJ5W0L9</accession>
<dbReference type="InterPro" id="IPR002139">
    <property type="entry name" value="Ribo/fructo_kinase"/>
</dbReference>
<comment type="subunit">
    <text evidence="12">Homodimer.</text>
</comment>
<organism evidence="14 15">
    <name type="scientific">Candidatus Microbacterium phytovorans</name>
    <dbReference type="NCBI Taxonomy" id="3121374"/>
    <lineage>
        <taxon>Bacteria</taxon>
        <taxon>Bacillati</taxon>
        <taxon>Actinomycetota</taxon>
        <taxon>Actinomycetes</taxon>
        <taxon>Micrococcales</taxon>
        <taxon>Microbacteriaceae</taxon>
        <taxon>Microbacterium</taxon>
    </lineage>
</organism>
<keyword evidence="6 12" id="KW-0547">Nucleotide-binding</keyword>
<comment type="subcellular location">
    <subcellularLocation>
        <location evidence="12">Cytoplasm</location>
    </subcellularLocation>
</comment>
<gene>
    <name evidence="12" type="primary">rbsK</name>
    <name evidence="14" type="ORF">P0Y48_08085</name>
</gene>
<dbReference type="InterPro" id="IPR011877">
    <property type="entry name" value="Ribokinase"/>
</dbReference>
<proteinExistence type="inferred from homology"/>
<dbReference type="InterPro" id="IPR011611">
    <property type="entry name" value="PfkB_dom"/>
</dbReference>
<evidence type="ECO:0000256" key="3">
    <source>
        <dbReference type="ARBA" id="ARBA00016943"/>
    </source>
</evidence>
<dbReference type="GO" id="GO:0005524">
    <property type="term" value="F:ATP binding"/>
    <property type="evidence" value="ECO:0007669"/>
    <property type="project" value="UniProtKB-UniRule"/>
</dbReference>
<evidence type="ECO:0000313" key="14">
    <source>
        <dbReference type="EMBL" id="WEK12436.1"/>
    </source>
</evidence>
<dbReference type="PROSITE" id="PS00584">
    <property type="entry name" value="PFKB_KINASES_2"/>
    <property type="match status" value="1"/>
</dbReference>
<keyword evidence="11 12" id="KW-0119">Carbohydrate metabolism</keyword>
<feature type="binding site" evidence="12">
    <location>
        <position position="183"/>
    </location>
    <ligand>
        <name>ATP</name>
        <dbReference type="ChEBI" id="CHEBI:30616"/>
    </ligand>
</feature>
<dbReference type="Proteomes" id="UP001213972">
    <property type="component" value="Chromosome"/>
</dbReference>
<evidence type="ECO:0000256" key="10">
    <source>
        <dbReference type="ARBA" id="ARBA00022958"/>
    </source>
</evidence>
<evidence type="ECO:0000256" key="1">
    <source>
        <dbReference type="ARBA" id="ARBA00005380"/>
    </source>
</evidence>
<feature type="binding site" evidence="12">
    <location>
        <begin position="247"/>
        <end position="248"/>
    </location>
    <ligand>
        <name>ATP</name>
        <dbReference type="ChEBI" id="CHEBI:30616"/>
    </ligand>
</feature>
<dbReference type="SUPFAM" id="SSF53613">
    <property type="entry name" value="Ribokinase-like"/>
    <property type="match status" value="1"/>
</dbReference>
<name>A0AAJ5W0L9_9MICO</name>
<comment type="function">
    <text evidence="12">Catalyzes the phosphorylation of ribose at O-5 in a reaction requiring ATP and magnesium. The resulting D-ribose-5-phosphate can then be used either for sythesis of nucleotides, histidine, and tryptophan, or as a component of the pentose phosphate pathway.</text>
</comment>
<dbReference type="EMBL" id="CP119321">
    <property type="protein sequence ID" value="WEK12436.1"/>
    <property type="molecule type" value="Genomic_DNA"/>
</dbReference>
<feature type="binding site" evidence="12">
    <location>
        <position position="283"/>
    </location>
    <ligand>
        <name>K(+)</name>
        <dbReference type="ChEBI" id="CHEBI:29103"/>
    </ligand>
</feature>
<dbReference type="GO" id="GO:0019303">
    <property type="term" value="P:D-ribose catabolic process"/>
    <property type="evidence" value="ECO:0007669"/>
    <property type="project" value="UniProtKB-UniRule"/>
</dbReference>
<protein>
    <recommendedName>
        <fullName evidence="3 12">Ribokinase</fullName>
        <shortName evidence="12">RK</shortName>
        <ecNumber evidence="2 12">2.7.1.15</ecNumber>
    </recommendedName>
</protein>
<feature type="binding site" evidence="12">
    <location>
        <position position="244"/>
    </location>
    <ligand>
        <name>K(+)</name>
        <dbReference type="ChEBI" id="CHEBI:29103"/>
    </ligand>
</feature>
<evidence type="ECO:0000256" key="11">
    <source>
        <dbReference type="ARBA" id="ARBA00023277"/>
    </source>
</evidence>
<evidence type="ECO:0000256" key="8">
    <source>
        <dbReference type="ARBA" id="ARBA00022840"/>
    </source>
</evidence>